<dbReference type="EMBL" id="AP024086">
    <property type="protein sequence ID" value="BCL59534.1"/>
    <property type="molecule type" value="Genomic_DNA"/>
</dbReference>
<proteinExistence type="predicted"/>
<evidence type="ECO:0000313" key="2">
    <source>
        <dbReference type="EMBL" id="BCL59534.1"/>
    </source>
</evidence>
<dbReference type="AlphaFoldDB" id="A0A8D5FJW6"/>
<keyword evidence="1" id="KW-1133">Transmembrane helix</keyword>
<sequence>MKPETSSPPVLHRIPWWVSILLAVLFYYGLKYLAPQLHTSSTFLNNILALAPKAAPVTAMVFLLYGAVRLYDFDEKEDDKSDCADSEKPDRVS</sequence>
<gene>
    <name evidence="2" type="ORF">DGMP_02270</name>
</gene>
<dbReference type="RefSeq" id="WP_228855752.1">
    <property type="nucleotide sequence ID" value="NZ_AP024086.1"/>
</dbReference>
<accession>A0A8D5FJW6</accession>
<keyword evidence="3" id="KW-1185">Reference proteome</keyword>
<dbReference type="KEGG" id="dbk:DGMP_02270"/>
<dbReference type="Proteomes" id="UP000826725">
    <property type="component" value="Chromosome"/>
</dbReference>
<keyword evidence="1" id="KW-0812">Transmembrane</keyword>
<feature type="transmembrane region" description="Helical" evidence="1">
    <location>
        <begin position="14"/>
        <end position="34"/>
    </location>
</feature>
<reference evidence="2" key="1">
    <citation type="submission" date="2020-09" db="EMBL/GenBank/DDBJ databases">
        <title>Desulfogranum mesoprofundum gen. nov., sp. nov., a novel mesophilic, sulfate-reducing chemolithoautotroph isolated from a deep-sea hydrothermal vent chimney in the Suiyo Seamount.</title>
        <authorList>
            <person name="Hashimoto Y."/>
            <person name="Nakagawa S."/>
        </authorList>
    </citation>
    <scope>NUCLEOTIDE SEQUENCE</scope>
    <source>
        <strain evidence="2">KT2</strain>
    </source>
</reference>
<keyword evidence="1" id="KW-0472">Membrane</keyword>
<name>A0A8D5FJW6_9BACT</name>
<evidence type="ECO:0000256" key="1">
    <source>
        <dbReference type="SAM" id="Phobius"/>
    </source>
</evidence>
<evidence type="ECO:0000313" key="3">
    <source>
        <dbReference type="Proteomes" id="UP000826725"/>
    </source>
</evidence>
<organism evidence="2 3">
    <name type="scientific">Desulfomarina profundi</name>
    <dbReference type="NCBI Taxonomy" id="2772557"/>
    <lineage>
        <taxon>Bacteria</taxon>
        <taxon>Pseudomonadati</taxon>
        <taxon>Thermodesulfobacteriota</taxon>
        <taxon>Desulfobulbia</taxon>
        <taxon>Desulfobulbales</taxon>
        <taxon>Desulfobulbaceae</taxon>
        <taxon>Desulfomarina</taxon>
    </lineage>
</organism>
<protein>
    <submittedName>
        <fullName evidence="2">Uncharacterized protein</fullName>
    </submittedName>
</protein>
<feature type="transmembrane region" description="Helical" evidence="1">
    <location>
        <begin position="46"/>
        <end position="68"/>
    </location>
</feature>